<keyword evidence="5" id="KW-0676">Redox-active center</keyword>
<dbReference type="PROSITE" id="PS51352">
    <property type="entry name" value="THIOREDOXIN_2"/>
    <property type="match status" value="1"/>
</dbReference>
<keyword evidence="6" id="KW-0812">Transmembrane</keyword>
<dbReference type="AlphaFoldDB" id="A0A2W4Z7A3"/>
<name>A0A2W4Z7A3_9SPHN</name>
<dbReference type="InterPro" id="IPR004799">
    <property type="entry name" value="Periplasmic_diS_OxRdtase_DsbE"/>
</dbReference>
<dbReference type="PANTHER" id="PTHR42852:SF6">
    <property type="entry name" value="THIOL:DISULFIDE INTERCHANGE PROTEIN DSBE"/>
    <property type="match status" value="1"/>
</dbReference>
<dbReference type="InterPro" id="IPR017937">
    <property type="entry name" value="Thioredoxin_CS"/>
</dbReference>
<evidence type="ECO:0000256" key="5">
    <source>
        <dbReference type="ARBA" id="ARBA00023284"/>
    </source>
</evidence>
<dbReference type="Pfam" id="PF08534">
    <property type="entry name" value="Redoxin"/>
    <property type="match status" value="1"/>
</dbReference>
<dbReference type="GO" id="GO:0017004">
    <property type="term" value="P:cytochrome complex assembly"/>
    <property type="evidence" value="ECO:0007669"/>
    <property type="project" value="UniProtKB-KW"/>
</dbReference>
<comment type="caution">
    <text evidence="8">The sequence shown here is derived from an EMBL/GenBank/DDBJ whole genome shotgun (WGS) entry which is preliminary data.</text>
</comment>
<comment type="similarity">
    <text evidence="2">Belongs to the thioredoxin family. DsbE subfamily.</text>
</comment>
<dbReference type="PANTHER" id="PTHR42852">
    <property type="entry name" value="THIOL:DISULFIDE INTERCHANGE PROTEIN DSBE"/>
    <property type="match status" value="1"/>
</dbReference>
<dbReference type="EMBL" id="QFNF01000014">
    <property type="protein sequence ID" value="PZO78134.1"/>
    <property type="molecule type" value="Genomic_DNA"/>
</dbReference>
<evidence type="ECO:0000256" key="3">
    <source>
        <dbReference type="ARBA" id="ARBA00022748"/>
    </source>
</evidence>
<organism evidence="8 9">
    <name type="scientific">Sphingomonas hengshuiensis</name>
    <dbReference type="NCBI Taxonomy" id="1609977"/>
    <lineage>
        <taxon>Bacteria</taxon>
        <taxon>Pseudomonadati</taxon>
        <taxon>Pseudomonadota</taxon>
        <taxon>Alphaproteobacteria</taxon>
        <taxon>Sphingomonadales</taxon>
        <taxon>Sphingomonadaceae</taxon>
        <taxon>Sphingomonas</taxon>
    </lineage>
</organism>
<keyword evidence="6" id="KW-1133">Transmembrane helix</keyword>
<evidence type="ECO:0000256" key="4">
    <source>
        <dbReference type="ARBA" id="ARBA00023157"/>
    </source>
</evidence>
<dbReference type="InterPro" id="IPR050553">
    <property type="entry name" value="Thioredoxin_ResA/DsbE_sf"/>
</dbReference>
<evidence type="ECO:0000313" key="9">
    <source>
        <dbReference type="Proteomes" id="UP000248614"/>
    </source>
</evidence>
<keyword evidence="4" id="KW-1015">Disulfide bond</keyword>
<evidence type="ECO:0000259" key="7">
    <source>
        <dbReference type="PROSITE" id="PS51352"/>
    </source>
</evidence>
<evidence type="ECO:0000256" key="6">
    <source>
        <dbReference type="SAM" id="Phobius"/>
    </source>
</evidence>
<protein>
    <submittedName>
        <fullName evidence="8">DsbE family thiol:disulfide interchange protein</fullName>
    </submittedName>
</protein>
<dbReference type="InterPro" id="IPR013740">
    <property type="entry name" value="Redoxin"/>
</dbReference>
<reference evidence="8 9" key="1">
    <citation type="submission" date="2017-08" db="EMBL/GenBank/DDBJ databases">
        <title>Infants hospitalized years apart are colonized by the same room-sourced microbial strains.</title>
        <authorList>
            <person name="Brooks B."/>
            <person name="Olm M.R."/>
            <person name="Firek B.A."/>
            <person name="Baker R."/>
            <person name="Thomas B.C."/>
            <person name="Morowitz M.J."/>
            <person name="Banfield J.F."/>
        </authorList>
    </citation>
    <scope>NUCLEOTIDE SEQUENCE [LARGE SCALE GENOMIC DNA]</scope>
    <source>
        <strain evidence="8">S2_018_000_R3_110</strain>
    </source>
</reference>
<dbReference type="GO" id="GO:0015036">
    <property type="term" value="F:disulfide oxidoreductase activity"/>
    <property type="evidence" value="ECO:0007669"/>
    <property type="project" value="InterPro"/>
</dbReference>
<keyword evidence="6" id="KW-0472">Membrane</keyword>
<evidence type="ECO:0000256" key="1">
    <source>
        <dbReference type="ARBA" id="ARBA00004196"/>
    </source>
</evidence>
<dbReference type="GO" id="GO:0030288">
    <property type="term" value="C:outer membrane-bounded periplasmic space"/>
    <property type="evidence" value="ECO:0007669"/>
    <property type="project" value="InterPro"/>
</dbReference>
<gene>
    <name evidence="8" type="ORF">DI632_07425</name>
</gene>
<dbReference type="NCBIfam" id="TIGR00385">
    <property type="entry name" value="dsbE"/>
    <property type="match status" value="1"/>
</dbReference>
<dbReference type="PROSITE" id="PS00194">
    <property type="entry name" value="THIOREDOXIN_1"/>
    <property type="match status" value="1"/>
</dbReference>
<dbReference type="Proteomes" id="UP000248614">
    <property type="component" value="Unassembled WGS sequence"/>
</dbReference>
<proteinExistence type="inferred from homology"/>
<evidence type="ECO:0000313" key="8">
    <source>
        <dbReference type="EMBL" id="PZO78134.1"/>
    </source>
</evidence>
<dbReference type="InterPro" id="IPR013766">
    <property type="entry name" value="Thioredoxin_domain"/>
</dbReference>
<dbReference type="Gene3D" id="3.40.30.10">
    <property type="entry name" value="Glutaredoxin"/>
    <property type="match status" value="1"/>
</dbReference>
<feature type="domain" description="Thioredoxin" evidence="7">
    <location>
        <begin position="35"/>
        <end position="175"/>
    </location>
</feature>
<sequence>MNSRLLWMPLVAFVVVAALFAWMLPQEPDRQVRSRLVGKPLPDFVLAPIATGKPGLATAAFRTGRPRLLNVFGSWCVPCAAEAPQLARLAAAGAPIDAIAIRDTRADVAKFLARNGDPFAAIGDDRNSSVQLSLGSSGVPETFVIDGQGRIAHQHIGAIRDEDVPMLLARLEAAK</sequence>
<evidence type="ECO:0000256" key="2">
    <source>
        <dbReference type="ARBA" id="ARBA00007758"/>
    </source>
</evidence>
<dbReference type="SUPFAM" id="SSF52833">
    <property type="entry name" value="Thioredoxin-like"/>
    <property type="match status" value="1"/>
</dbReference>
<feature type="transmembrane region" description="Helical" evidence="6">
    <location>
        <begin position="6"/>
        <end position="25"/>
    </location>
</feature>
<dbReference type="InterPro" id="IPR036249">
    <property type="entry name" value="Thioredoxin-like_sf"/>
</dbReference>
<keyword evidence="3" id="KW-0201">Cytochrome c-type biogenesis</keyword>
<comment type="subcellular location">
    <subcellularLocation>
        <location evidence="1">Cell envelope</location>
    </subcellularLocation>
</comment>
<accession>A0A2W4Z7A3</accession>